<dbReference type="Pfam" id="PF00111">
    <property type="entry name" value="Fer2"/>
    <property type="match status" value="1"/>
</dbReference>
<keyword evidence="2" id="KW-0285">Flavoprotein</keyword>
<keyword evidence="7" id="KW-0408">Iron</keyword>
<name>A0A6J4TQF2_9ACTN</name>
<evidence type="ECO:0000313" key="11">
    <source>
        <dbReference type="EMBL" id="CAA9529403.1"/>
    </source>
</evidence>
<dbReference type="PROSITE" id="PS51085">
    <property type="entry name" value="2FE2S_FER_2"/>
    <property type="match status" value="1"/>
</dbReference>
<dbReference type="EMBL" id="CADCVS010000479">
    <property type="protein sequence ID" value="CAA9529403.1"/>
    <property type="molecule type" value="Genomic_DNA"/>
</dbReference>
<dbReference type="Gene3D" id="3.40.50.80">
    <property type="entry name" value="Nucleotide-binding domain of ferredoxin-NADP reductase (FNR) module"/>
    <property type="match status" value="1"/>
</dbReference>
<proteinExistence type="predicted"/>
<protein>
    <submittedName>
        <fullName evidence="11">Flavodoxin reductases (Ferredoxin-NADPH reductases) family 1</fullName>
    </submittedName>
</protein>
<dbReference type="CDD" id="cd06216">
    <property type="entry name" value="FNR_iron_sulfur_binding_2"/>
    <property type="match status" value="1"/>
</dbReference>
<evidence type="ECO:0000256" key="3">
    <source>
        <dbReference type="ARBA" id="ARBA00022714"/>
    </source>
</evidence>
<keyword evidence="6" id="KW-0560">Oxidoreductase</keyword>
<feature type="domain" description="2Fe-2S ferredoxin-type" evidence="9">
    <location>
        <begin position="263"/>
        <end position="344"/>
    </location>
</feature>
<dbReference type="PROSITE" id="PS51384">
    <property type="entry name" value="FAD_FR"/>
    <property type="match status" value="1"/>
</dbReference>
<keyword evidence="5" id="KW-0274">FAD</keyword>
<evidence type="ECO:0000256" key="8">
    <source>
        <dbReference type="ARBA" id="ARBA00023014"/>
    </source>
</evidence>
<dbReference type="Gene3D" id="2.40.30.10">
    <property type="entry name" value="Translation factors"/>
    <property type="match status" value="1"/>
</dbReference>
<evidence type="ECO:0000256" key="6">
    <source>
        <dbReference type="ARBA" id="ARBA00023002"/>
    </source>
</evidence>
<dbReference type="Pfam" id="PF00970">
    <property type="entry name" value="FAD_binding_6"/>
    <property type="match status" value="1"/>
</dbReference>
<keyword evidence="4" id="KW-0479">Metal-binding</keyword>
<feature type="domain" description="FAD-binding FR-type" evidence="10">
    <location>
        <begin position="23"/>
        <end position="126"/>
    </location>
</feature>
<dbReference type="InterPro" id="IPR008333">
    <property type="entry name" value="Cbr1-like_FAD-bd_dom"/>
</dbReference>
<evidence type="ECO:0000259" key="10">
    <source>
        <dbReference type="PROSITE" id="PS51384"/>
    </source>
</evidence>
<comment type="cofactor">
    <cofactor evidence="1">
        <name>FAD</name>
        <dbReference type="ChEBI" id="CHEBI:57692"/>
    </cofactor>
</comment>
<dbReference type="CDD" id="cd00207">
    <property type="entry name" value="fer2"/>
    <property type="match status" value="1"/>
</dbReference>
<dbReference type="InterPro" id="IPR012675">
    <property type="entry name" value="Beta-grasp_dom_sf"/>
</dbReference>
<dbReference type="SUPFAM" id="SSF63380">
    <property type="entry name" value="Riboflavin synthase domain-like"/>
    <property type="match status" value="1"/>
</dbReference>
<dbReference type="PANTHER" id="PTHR47354:SF6">
    <property type="entry name" value="NADH OXIDOREDUCTASE HCR"/>
    <property type="match status" value="1"/>
</dbReference>
<dbReference type="PANTHER" id="PTHR47354">
    <property type="entry name" value="NADH OXIDOREDUCTASE HCR"/>
    <property type="match status" value="1"/>
</dbReference>
<organism evidence="11">
    <name type="scientific">uncultured Solirubrobacteraceae bacterium</name>
    <dbReference type="NCBI Taxonomy" id="1162706"/>
    <lineage>
        <taxon>Bacteria</taxon>
        <taxon>Bacillati</taxon>
        <taxon>Actinomycetota</taxon>
        <taxon>Thermoleophilia</taxon>
        <taxon>Solirubrobacterales</taxon>
        <taxon>Solirubrobacteraceae</taxon>
        <taxon>environmental samples</taxon>
    </lineage>
</organism>
<gene>
    <name evidence="11" type="ORF">AVDCRST_MAG30-3644</name>
</gene>
<keyword evidence="3" id="KW-0001">2Fe-2S</keyword>
<evidence type="ECO:0000256" key="5">
    <source>
        <dbReference type="ARBA" id="ARBA00022827"/>
    </source>
</evidence>
<sequence length="344" mass="37928">MRAFFTPLLPDDYLELINPLWSTRELRGRVERVERETDDTRTIVIRPGWEWPGHEPGQYLRVGVIVDGVHHWRAYSLTSDPGREDGCISITPKLVPEGKVSPHLVEQTQPGSIVRLGGVEGTFKLPDEPPEKVLFLSAGSGVTPIMAMLRCLERQDALSDVVHLHSARTAGDVIFGDRLRAIAERHPGYRLHERHTGADPRLGPGDLDTLCPDWRERETFMSGPAELLDAMAEHWEAHGNPERLHMERFQPTIGGDAEAGEGGTVCFKRSGTETECDGGTPILVAGEEAGLELEFGCRMGICHTCVGRLSSGRVRDLRTGEILQEGETVRICISAPEGPVALEL</sequence>
<dbReference type="InterPro" id="IPR001433">
    <property type="entry name" value="OxRdtase_FAD/NAD-bd"/>
</dbReference>
<dbReference type="SUPFAM" id="SSF52343">
    <property type="entry name" value="Ferredoxin reductase-like, C-terminal NADP-linked domain"/>
    <property type="match status" value="1"/>
</dbReference>
<evidence type="ECO:0000256" key="2">
    <source>
        <dbReference type="ARBA" id="ARBA00022630"/>
    </source>
</evidence>
<dbReference type="Gene3D" id="3.10.20.30">
    <property type="match status" value="1"/>
</dbReference>
<dbReference type="InterPro" id="IPR036010">
    <property type="entry name" value="2Fe-2S_ferredoxin-like_sf"/>
</dbReference>
<dbReference type="GO" id="GO:0046872">
    <property type="term" value="F:metal ion binding"/>
    <property type="evidence" value="ECO:0007669"/>
    <property type="project" value="UniProtKB-KW"/>
</dbReference>
<dbReference type="InterPro" id="IPR017938">
    <property type="entry name" value="Riboflavin_synthase-like_b-brl"/>
</dbReference>
<dbReference type="Pfam" id="PF00175">
    <property type="entry name" value="NAD_binding_1"/>
    <property type="match status" value="1"/>
</dbReference>
<dbReference type="AlphaFoldDB" id="A0A6J4TQF2"/>
<evidence type="ECO:0000256" key="4">
    <source>
        <dbReference type="ARBA" id="ARBA00022723"/>
    </source>
</evidence>
<dbReference type="InterPro" id="IPR001041">
    <property type="entry name" value="2Fe-2S_ferredoxin-type"/>
</dbReference>
<dbReference type="InterPro" id="IPR039261">
    <property type="entry name" value="FNR_nucleotide-bd"/>
</dbReference>
<evidence type="ECO:0000259" key="9">
    <source>
        <dbReference type="PROSITE" id="PS51085"/>
    </source>
</evidence>
<dbReference type="InterPro" id="IPR050415">
    <property type="entry name" value="MRET"/>
</dbReference>
<dbReference type="SUPFAM" id="SSF54292">
    <property type="entry name" value="2Fe-2S ferredoxin-like"/>
    <property type="match status" value="1"/>
</dbReference>
<reference evidence="11" key="1">
    <citation type="submission" date="2020-02" db="EMBL/GenBank/DDBJ databases">
        <authorList>
            <person name="Meier V. D."/>
        </authorList>
    </citation>
    <scope>NUCLEOTIDE SEQUENCE</scope>
    <source>
        <strain evidence="11">AVDCRST_MAG30</strain>
    </source>
</reference>
<dbReference type="InterPro" id="IPR017927">
    <property type="entry name" value="FAD-bd_FR_type"/>
</dbReference>
<accession>A0A6J4TQF2</accession>
<evidence type="ECO:0000256" key="1">
    <source>
        <dbReference type="ARBA" id="ARBA00001974"/>
    </source>
</evidence>
<dbReference type="GO" id="GO:0016491">
    <property type="term" value="F:oxidoreductase activity"/>
    <property type="evidence" value="ECO:0007669"/>
    <property type="project" value="UniProtKB-KW"/>
</dbReference>
<keyword evidence="8" id="KW-0411">Iron-sulfur</keyword>
<evidence type="ECO:0000256" key="7">
    <source>
        <dbReference type="ARBA" id="ARBA00023004"/>
    </source>
</evidence>
<dbReference type="GO" id="GO:0051537">
    <property type="term" value="F:2 iron, 2 sulfur cluster binding"/>
    <property type="evidence" value="ECO:0007669"/>
    <property type="project" value="UniProtKB-KW"/>
</dbReference>